<reference evidence="4" key="1">
    <citation type="submission" date="2022-01" db="EMBL/GenBank/DDBJ databases">
        <authorList>
            <person name="Jo J.-H."/>
            <person name="Im W.-T."/>
        </authorList>
    </citation>
    <scope>NUCLEOTIDE SEQUENCE</scope>
    <source>
        <strain evidence="4">NA20</strain>
    </source>
</reference>
<evidence type="ECO:0000259" key="3">
    <source>
        <dbReference type="PROSITE" id="PS50110"/>
    </source>
</evidence>
<protein>
    <submittedName>
        <fullName evidence="4">Response regulator</fullName>
    </submittedName>
</protein>
<dbReference type="InterPro" id="IPR001789">
    <property type="entry name" value="Sig_transdc_resp-reg_receiver"/>
</dbReference>
<organism evidence="4 5">
    <name type="scientific">Terrimonas ginsenosidimutans</name>
    <dbReference type="NCBI Taxonomy" id="2908004"/>
    <lineage>
        <taxon>Bacteria</taxon>
        <taxon>Pseudomonadati</taxon>
        <taxon>Bacteroidota</taxon>
        <taxon>Chitinophagia</taxon>
        <taxon>Chitinophagales</taxon>
        <taxon>Chitinophagaceae</taxon>
        <taxon>Terrimonas</taxon>
    </lineage>
</organism>
<dbReference type="SUPFAM" id="SSF52172">
    <property type="entry name" value="CheY-like"/>
    <property type="match status" value="1"/>
</dbReference>
<dbReference type="RefSeq" id="WP_237874802.1">
    <property type="nucleotide sequence ID" value="NZ_JAKLTR010000012.1"/>
</dbReference>
<proteinExistence type="predicted"/>
<feature type="modified residue" description="4-aspartylphosphate" evidence="2">
    <location>
        <position position="55"/>
    </location>
</feature>
<dbReference type="SMART" id="SM00448">
    <property type="entry name" value="REC"/>
    <property type="match status" value="1"/>
</dbReference>
<comment type="caution">
    <text evidence="4">The sequence shown here is derived from an EMBL/GenBank/DDBJ whole genome shotgun (WGS) entry which is preliminary data.</text>
</comment>
<gene>
    <name evidence="4" type="ORF">LZZ85_18355</name>
</gene>
<keyword evidence="1 2" id="KW-0597">Phosphoprotein</keyword>
<evidence type="ECO:0000256" key="2">
    <source>
        <dbReference type="PROSITE-ProRule" id="PRU00169"/>
    </source>
</evidence>
<dbReference type="PANTHER" id="PTHR44591">
    <property type="entry name" value="STRESS RESPONSE REGULATOR PROTEIN 1"/>
    <property type="match status" value="1"/>
</dbReference>
<feature type="domain" description="Response regulatory" evidence="3">
    <location>
        <begin position="6"/>
        <end position="120"/>
    </location>
</feature>
<dbReference type="Pfam" id="PF00072">
    <property type="entry name" value="Response_reg"/>
    <property type="match status" value="1"/>
</dbReference>
<dbReference type="InterPro" id="IPR011006">
    <property type="entry name" value="CheY-like_superfamily"/>
</dbReference>
<dbReference type="InterPro" id="IPR050595">
    <property type="entry name" value="Bact_response_regulator"/>
</dbReference>
<dbReference type="PANTHER" id="PTHR44591:SF3">
    <property type="entry name" value="RESPONSE REGULATORY DOMAIN-CONTAINING PROTEIN"/>
    <property type="match status" value="1"/>
</dbReference>
<sequence length="122" mass="13946">MTGEKKILIVDDEPEHRFICETLFNSRGYDVFTIPDCSRLVEVIEQYRPRLIIMDHHMPGMNGADAIRMLKAHADHRSIPVIYFSAHNELADLAKEVGADGYIRKPCELADLTGVIERYFPS</sequence>
<evidence type="ECO:0000313" key="5">
    <source>
        <dbReference type="Proteomes" id="UP001165367"/>
    </source>
</evidence>
<dbReference type="Proteomes" id="UP001165367">
    <property type="component" value="Unassembled WGS sequence"/>
</dbReference>
<accession>A0ABS9KV92</accession>
<dbReference type="EMBL" id="JAKLTR010000012">
    <property type="protein sequence ID" value="MCG2616267.1"/>
    <property type="molecule type" value="Genomic_DNA"/>
</dbReference>
<name>A0ABS9KV92_9BACT</name>
<evidence type="ECO:0000256" key="1">
    <source>
        <dbReference type="ARBA" id="ARBA00022553"/>
    </source>
</evidence>
<dbReference type="Gene3D" id="3.40.50.2300">
    <property type="match status" value="1"/>
</dbReference>
<keyword evidence="5" id="KW-1185">Reference proteome</keyword>
<evidence type="ECO:0000313" key="4">
    <source>
        <dbReference type="EMBL" id="MCG2616267.1"/>
    </source>
</evidence>
<dbReference type="PROSITE" id="PS50110">
    <property type="entry name" value="RESPONSE_REGULATORY"/>
    <property type="match status" value="1"/>
</dbReference>